<organism evidence="3">
    <name type="scientific">Leptosphaeria maculans (strain JN3 / isolate v23.1.3 / race Av1-4-5-6-7-8)</name>
    <name type="common">Blackleg fungus</name>
    <name type="synonym">Phoma lingam</name>
    <dbReference type="NCBI Taxonomy" id="985895"/>
    <lineage>
        <taxon>Eukaryota</taxon>
        <taxon>Fungi</taxon>
        <taxon>Dikarya</taxon>
        <taxon>Ascomycota</taxon>
        <taxon>Pezizomycotina</taxon>
        <taxon>Dothideomycetes</taxon>
        <taxon>Pleosporomycetidae</taxon>
        <taxon>Pleosporales</taxon>
        <taxon>Pleosporineae</taxon>
        <taxon>Leptosphaeriaceae</taxon>
        <taxon>Plenodomus</taxon>
        <taxon>Plenodomus lingam/Leptosphaeria maculans species complex</taxon>
    </lineage>
</organism>
<reference evidence="3" key="1">
    <citation type="journal article" date="2011" name="Nat. Commun.">
        <title>Effector diversification within compartments of the Leptosphaeria maculans genome affected by Repeat-Induced Point mutations.</title>
        <authorList>
            <person name="Rouxel T."/>
            <person name="Grandaubert J."/>
            <person name="Hane J.K."/>
            <person name="Hoede C."/>
            <person name="van de Wouw A.P."/>
            <person name="Couloux A."/>
            <person name="Dominguez V."/>
            <person name="Anthouard V."/>
            <person name="Bally P."/>
            <person name="Bourras S."/>
            <person name="Cozijnsen A.J."/>
            <person name="Ciuffetti L.M."/>
            <person name="Degrave A."/>
            <person name="Dilmaghani A."/>
            <person name="Duret L."/>
            <person name="Fudal I."/>
            <person name="Goodwin S.B."/>
            <person name="Gout L."/>
            <person name="Glaser N."/>
            <person name="Linglin J."/>
            <person name="Kema G.H.J."/>
            <person name="Lapalu N."/>
            <person name="Lawrence C.B."/>
            <person name="May K."/>
            <person name="Meyer M."/>
            <person name="Ollivier B."/>
            <person name="Poulain J."/>
            <person name="Schoch C.L."/>
            <person name="Simon A."/>
            <person name="Spatafora J.W."/>
            <person name="Stachowiak A."/>
            <person name="Turgeon B.G."/>
            <person name="Tyler B.M."/>
            <person name="Vincent D."/>
            <person name="Weissenbach J."/>
            <person name="Amselem J."/>
            <person name="Quesneville H."/>
            <person name="Oliver R.P."/>
            <person name="Wincker P."/>
            <person name="Balesdent M.-H."/>
            <person name="Howlett B.J."/>
        </authorList>
    </citation>
    <scope>NUCLEOTIDE SEQUENCE [LARGE SCALE GENOMIC DNA]</scope>
    <source>
        <strain evidence="3">JN3 / isolate v23.1.3 / race Av1-4-5-6-7-8</strain>
    </source>
</reference>
<accession>E4ZQ04</accession>
<evidence type="ECO:0000313" key="3">
    <source>
        <dbReference type="Proteomes" id="UP000002668"/>
    </source>
</evidence>
<dbReference type="AlphaFoldDB" id="E4ZQ04"/>
<protein>
    <submittedName>
        <fullName evidence="2">Predicted protein</fullName>
    </submittedName>
</protein>
<dbReference type="InParanoid" id="E4ZQ04"/>
<evidence type="ECO:0000313" key="2">
    <source>
        <dbReference type="EMBL" id="CBX93539.1"/>
    </source>
</evidence>
<name>E4ZQ04_LEPMJ</name>
<feature type="compositionally biased region" description="Basic and acidic residues" evidence="1">
    <location>
        <begin position="1"/>
        <end position="23"/>
    </location>
</feature>
<evidence type="ECO:0000256" key="1">
    <source>
        <dbReference type="SAM" id="MobiDB-lite"/>
    </source>
</evidence>
<dbReference type="VEuPathDB" id="FungiDB:LEMA_uP044400.1"/>
<sequence>MKGCYHDEVHESGTAKKKEEEQSRLAAAHAGPGNKRQRWHWSAAVPDQTRPGP</sequence>
<dbReference type="HOGENOM" id="CLU_3069130_0_0_1"/>
<feature type="region of interest" description="Disordered" evidence="1">
    <location>
        <begin position="1"/>
        <end position="53"/>
    </location>
</feature>
<gene>
    <name evidence="2" type="ORF">LEMA_uP044400.1</name>
</gene>
<keyword evidence="3" id="KW-1185">Reference proteome</keyword>
<dbReference type="Proteomes" id="UP000002668">
    <property type="component" value="Genome"/>
</dbReference>
<dbReference type="EMBL" id="FP929105">
    <property type="protein sequence ID" value="CBX93539.1"/>
    <property type="molecule type" value="Genomic_DNA"/>
</dbReference>
<proteinExistence type="predicted"/>